<name>A0A812RIF5_9DINO</name>
<dbReference type="Pfam" id="PF00300">
    <property type="entry name" value="His_Phos_1"/>
    <property type="match status" value="1"/>
</dbReference>
<dbReference type="Gene3D" id="3.40.50.1240">
    <property type="entry name" value="Phosphoglycerate mutase-like"/>
    <property type="match status" value="1"/>
</dbReference>
<reference evidence="1" key="1">
    <citation type="submission" date="2021-02" db="EMBL/GenBank/DDBJ databases">
        <authorList>
            <person name="Dougan E. K."/>
            <person name="Rhodes N."/>
            <person name="Thang M."/>
            <person name="Chan C."/>
        </authorList>
    </citation>
    <scope>NUCLEOTIDE SEQUENCE</scope>
</reference>
<keyword evidence="2" id="KW-1185">Reference proteome</keyword>
<dbReference type="SMART" id="SM00855">
    <property type="entry name" value="PGAM"/>
    <property type="match status" value="1"/>
</dbReference>
<dbReference type="PANTHER" id="PTHR48100">
    <property type="entry name" value="BROAD-SPECIFICITY PHOSPHATASE YOR283W-RELATED"/>
    <property type="match status" value="1"/>
</dbReference>
<dbReference type="GO" id="GO:0016791">
    <property type="term" value="F:phosphatase activity"/>
    <property type="evidence" value="ECO:0007669"/>
    <property type="project" value="TreeGrafter"/>
</dbReference>
<comment type="caution">
    <text evidence="1">The sequence shown here is derived from an EMBL/GenBank/DDBJ whole genome shotgun (WGS) entry which is preliminary data.</text>
</comment>
<dbReference type="Proteomes" id="UP000604046">
    <property type="component" value="Unassembled WGS sequence"/>
</dbReference>
<proteinExistence type="predicted"/>
<dbReference type="SUPFAM" id="SSF53254">
    <property type="entry name" value="Phosphoglycerate mutase-like"/>
    <property type="match status" value="1"/>
</dbReference>
<dbReference type="InterPro" id="IPR013078">
    <property type="entry name" value="His_Pase_superF_clade-1"/>
</dbReference>
<protein>
    <submittedName>
        <fullName evidence="1">EXD3 protein</fullName>
    </submittedName>
</protein>
<evidence type="ECO:0000313" key="2">
    <source>
        <dbReference type="Proteomes" id="UP000604046"/>
    </source>
</evidence>
<sequence>MLRFCQARTFPSVPGKAKVQDYDSGPEECAFFLEQVVSAGGIKDPAPGCVPASSRWPFVRVWAERGGKILGEVAQWPARASSQPTWFSARKLGFRLAAASSATLRIEVRDGSTVLASAQTDMKDLQVHQRISLAADVQPGVPKSSVSFQILDCQAVLRPRTVYLVRHGESEWNKAQSSLNLHGMVRTTDHPLSAKGRDQAEALRHLLQIEFDKARSGKASPSVAPMLKPGLILASPLGRALQTAVITYGPLLDKADAHENEMVLVPNCKEKQNFGGLDTVCTKLGEEILQSSQEELKSLYSDLEKDTFIINSFRQLRFDLEEVQERWWPEGQAESTAQMKARMQEFMYQLLFSSQECLVVFGHSLFFQQLMREFMSEDVRRSETGQLLSKSKLPNCGVVRLDLALAPAHAFDFLPPLRRFLPRGFSPSSAPADHLFAELQFALRSEQMKGSDEDAGRPLHQGEKAQNKHVTCVACGMKLHKHMWPREF</sequence>
<evidence type="ECO:0000313" key="1">
    <source>
        <dbReference type="EMBL" id="CAE7441215.1"/>
    </source>
</evidence>
<dbReference type="InterPro" id="IPR029033">
    <property type="entry name" value="His_PPase_superfam"/>
</dbReference>
<dbReference type="GO" id="GO:0005829">
    <property type="term" value="C:cytosol"/>
    <property type="evidence" value="ECO:0007669"/>
    <property type="project" value="TreeGrafter"/>
</dbReference>
<dbReference type="EMBL" id="CAJNDS010002341">
    <property type="protein sequence ID" value="CAE7441215.1"/>
    <property type="molecule type" value="Genomic_DNA"/>
</dbReference>
<dbReference type="PROSITE" id="PS00175">
    <property type="entry name" value="PG_MUTASE"/>
    <property type="match status" value="1"/>
</dbReference>
<gene>
    <name evidence="1" type="primary">EXD3</name>
    <name evidence="1" type="ORF">SNAT2548_LOCUS23982</name>
</gene>
<dbReference type="CDD" id="cd07067">
    <property type="entry name" value="HP_PGM_like"/>
    <property type="match status" value="1"/>
</dbReference>
<dbReference type="InterPro" id="IPR050275">
    <property type="entry name" value="PGM_Phosphatase"/>
</dbReference>
<organism evidence="1 2">
    <name type="scientific">Symbiodinium natans</name>
    <dbReference type="NCBI Taxonomy" id="878477"/>
    <lineage>
        <taxon>Eukaryota</taxon>
        <taxon>Sar</taxon>
        <taxon>Alveolata</taxon>
        <taxon>Dinophyceae</taxon>
        <taxon>Suessiales</taxon>
        <taxon>Symbiodiniaceae</taxon>
        <taxon>Symbiodinium</taxon>
    </lineage>
</organism>
<dbReference type="PANTHER" id="PTHR48100:SF33">
    <property type="entry name" value="PEPTIDASE S54 RHOMBOID DOMAIN-CONTAINING PROTEIN"/>
    <property type="match status" value="1"/>
</dbReference>
<accession>A0A812RIF5</accession>
<dbReference type="InterPro" id="IPR001345">
    <property type="entry name" value="PG/BPGM_mutase_AS"/>
</dbReference>
<dbReference type="OrthoDB" id="428841at2759"/>
<dbReference type="AlphaFoldDB" id="A0A812RIF5"/>